<evidence type="ECO:0000313" key="2">
    <source>
        <dbReference type="Proteomes" id="UP000770717"/>
    </source>
</evidence>
<protein>
    <submittedName>
        <fullName evidence="1">Uncharacterized protein</fullName>
    </submittedName>
</protein>
<sequence length="101" mass="10949">MKSCSYSTMTFISDLNTAEIMNAANVLFPVAISDYSSLIKIIHDLKYGGFLTGQSVLMGKTSIKGKTENRFPTNLDIGSVQKGPGKPINLIYGSITLQSVR</sequence>
<gene>
    <name evidence="1" type="ORF">GDO78_008124</name>
</gene>
<keyword evidence="2" id="KW-1185">Reference proteome</keyword>
<dbReference type="Proteomes" id="UP000770717">
    <property type="component" value="Unassembled WGS sequence"/>
</dbReference>
<comment type="caution">
    <text evidence="1">The sequence shown here is derived from an EMBL/GenBank/DDBJ whole genome shotgun (WGS) entry which is preliminary data.</text>
</comment>
<proteinExistence type="predicted"/>
<name>A0A8J6FC48_ELECQ</name>
<accession>A0A8J6FC48</accession>
<reference evidence="1" key="1">
    <citation type="thesis" date="2020" institute="ProQuest LLC" country="789 East Eisenhower Parkway, Ann Arbor, MI, USA">
        <title>Comparative Genomics and Chromosome Evolution.</title>
        <authorList>
            <person name="Mudd A.B."/>
        </authorList>
    </citation>
    <scope>NUCLEOTIDE SEQUENCE</scope>
    <source>
        <strain evidence="1">HN-11 Male</strain>
        <tissue evidence="1">Kidney and liver</tissue>
    </source>
</reference>
<organism evidence="1 2">
    <name type="scientific">Eleutherodactylus coqui</name>
    <name type="common">Puerto Rican coqui</name>
    <dbReference type="NCBI Taxonomy" id="57060"/>
    <lineage>
        <taxon>Eukaryota</taxon>
        <taxon>Metazoa</taxon>
        <taxon>Chordata</taxon>
        <taxon>Craniata</taxon>
        <taxon>Vertebrata</taxon>
        <taxon>Euteleostomi</taxon>
        <taxon>Amphibia</taxon>
        <taxon>Batrachia</taxon>
        <taxon>Anura</taxon>
        <taxon>Neobatrachia</taxon>
        <taxon>Hyloidea</taxon>
        <taxon>Eleutherodactylidae</taxon>
        <taxon>Eleutherodactylinae</taxon>
        <taxon>Eleutherodactylus</taxon>
        <taxon>Eleutherodactylus</taxon>
    </lineage>
</organism>
<dbReference type="AlphaFoldDB" id="A0A8J6FC48"/>
<dbReference type="EMBL" id="WNTK01000004">
    <property type="protein sequence ID" value="KAG9484843.1"/>
    <property type="molecule type" value="Genomic_DNA"/>
</dbReference>
<evidence type="ECO:0000313" key="1">
    <source>
        <dbReference type="EMBL" id="KAG9484843.1"/>
    </source>
</evidence>